<accession>A0A7W6UL61</accession>
<protein>
    <recommendedName>
        <fullName evidence="4">Conjugal transfer protein TraH</fullName>
    </recommendedName>
</protein>
<reference evidence="2 3" key="1">
    <citation type="submission" date="2020-08" db="EMBL/GenBank/DDBJ databases">
        <title>Genomic Encyclopedia of Type Strains, Phase IV (KMG-V): Genome sequencing to study the core and pangenomes of soil and plant-associated prokaryotes.</title>
        <authorList>
            <person name="Whitman W."/>
        </authorList>
    </citation>
    <scope>NUCLEOTIDE SEQUENCE [LARGE SCALE GENOMIC DNA]</scope>
    <source>
        <strain evidence="2 3">SEMIA 414</strain>
    </source>
</reference>
<dbReference type="AlphaFoldDB" id="A0A7W6UL61"/>
<dbReference type="EMBL" id="JACIHI010000007">
    <property type="protein sequence ID" value="MBB4440233.1"/>
    <property type="molecule type" value="Genomic_DNA"/>
</dbReference>
<sequence length="203" mass="21922">MLDTAMIQKCADPSLTPAIVEQFVQRAGSSDPLAVTVKAGERLILVPKVKTPDEAMELIRRYVGQAVVRVGITQVPAGIGVKDVSELKSDLLQACENLRLGTGMFAKVVRIVAKWYGNPTDRQVFPQIFEDAVYAWKTGEFEGVSVFRADDPGLSVKLTVPPVAEQDPHTDSAPPFSKLKESENSGGVGAAEMRIDLSRIGAK</sequence>
<dbReference type="RefSeq" id="WP_003554549.1">
    <property type="nucleotide sequence ID" value="NZ_JACIHI010000007.1"/>
</dbReference>
<evidence type="ECO:0000313" key="2">
    <source>
        <dbReference type="EMBL" id="MBB4440233.1"/>
    </source>
</evidence>
<feature type="region of interest" description="Disordered" evidence="1">
    <location>
        <begin position="162"/>
        <end position="191"/>
    </location>
</feature>
<gene>
    <name evidence="2" type="ORF">GGE15_003509</name>
</gene>
<evidence type="ECO:0000313" key="3">
    <source>
        <dbReference type="Proteomes" id="UP000533724"/>
    </source>
</evidence>
<evidence type="ECO:0000256" key="1">
    <source>
        <dbReference type="SAM" id="MobiDB-lite"/>
    </source>
</evidence>
<proteinExistence type="predicted"/>
<comment type="caution">
    <text evidence="2">The sequence shown here is derived from an EMBL/GenBank/DDBJ whole genome shotgun (WGS) entry which is preliminary data.</text>
</comment>
<name>A0A7W6UL61_9HYPH</name>
<dbReference type="Proteomes" id="UP000533724">
    <property type="component" value="Unassembled WGS sequence"/>
</dbReference>
<organism evidence="2 3">
    <name type="scientific">Rhizobium esperanzae</name>
    <dbReference type="NCBI Taxonomy" id="1967781"/>
    <lineage>
        <taxon>Bacteria</taxon>
        <taxon>Pseudomonadati</taxon>
        <taxon>Pseudomonadota</taxon>
        <taxon>Alphaproteobacteria</taxon>
        <taxon>Hyphomicrobiales</taxon>
        <taxon>Rhizobiaceae</taxon>
        <taxon>Rhizobium/Agrobacterium group</taxon>
        <taxon>Rhizobium</taxon>
    </lineage>
</organism>
<dbReference type="InterPro" id="IPR010680">
    <property type="entry name" value="TraH_2"/>
</dbReference>
<dbReference type="NCBIfam" id="NF010417">
    <property type="entry name" value="PRK13843.1"/>
    <property type="match status" value="1"/>
</dbReference>
<evidence type="ECO:0008006" key="4">
    <source>
        <dbReference type="Google" id="ProtNLM"/>
    </source>
</evidence>
<dbReference type="Pfam" id="PF06871">
    <property type="entry name" value="TraH_2"/>
    <property type="match status" value="1"/>
</dbReference>